<evidence type="ECO:0000313" key="4">
    <source>
        <dbReference type="Proteomes" id="UP000290218"/>
    </source>
</evidence>
<evidence type="ECO:0000256" key="1">
    <source>
        <dbReference type="SAM" id="MobiDB-lite"/>
    </source>
</evidence>
<keyword evidence="4" id="KW-1185">Reference proteome</keyword>
<dbReference type="Proteomes" id="UP000290218">
    <property type="component" value="Unassembled WGS sequence"/>
</dbReference>
<accession>A0A4Q1C7E2</accession>
<evidence type="ECO:0008006" key="5">
    <source>
        <dbReference type="Google" id="ProtNLM"/>
    </source>
</evidence>
<dbReference type="EMBL" id="SDHX01000001">
    <property type="protein sequence ID" value="RXK54726.1"/>
    <property type="molecule type" value="Genomic_DNA"/>
</dbReference>
<reference evidence="3 4" key="1">
    <citation type="submission" date="2019-01" db="EMBL/GenBank/DDBJ databases">
        <title>Lacunisphaera sp. strain TWA-58.</title>
        <authorList>
            <person name="Chen W.-M."/>
        </authorList>
    </citation>
    <scope>NUCLEOTIDE SEQUENCE [LARGE SCALE GENOMIC DNA]</scope>
    <source>
        <strain evidence="3 4">TWA-58</strain>
    </source>
</reference>
<proteinExistence type="predicted"/>
<name>A0A4Q1C7E2_9BACT</name>
<gene>
    <name evidence="3" type="ORF">ESB00_02190</name>
</gene>
<evidence type="ECO:0000313" key="3">
    <source>
        <dbReference type="EMBL" id="RXK54726.1"/>
    </source>
</evidence>
<dbReference type="RefSeq" id="WP_129046090.1">
    <property type="nucleotide sequence ID" value="NZ_SDHX01000001.1"/>
</dbReference>
<comment type="caution">
    <text evidence="3">The sequence shown here is derived from an EMBL/GenBank/DDBJ whole genome shotgun (WGS) entry which is preliminary data.</text>
</comment>
<keyword evidence="2" id="KW-0732">Signal</keyword>
<feature type="chain" id="PRO_5020955836" description="HEAT repeat domain-containing protein" evidence="2">
    <location>
        <begin position="21"/>
        <end position="1325"/>
    </location>
</feature>
<protein>
    <recommendedName>
        <fullName evidence="5">HEAT repeat domain-containing protein</fullName>
    </recommendedName>
</protein>
<sequence length="1325" mass="146466">MFRVAACFVILAALTPHLRAQVTQHRGETYDEFNTRRIREETANHRNNNPTFTGPGPSSTADWSAWQGLIDRYNARHAPNTERPAQDESAARAQVQDDADHQRLMAKLDAELEAEKRAEFDRIYEPAKTGDSRSLLRVGEYFAGTGGMFLADGVDASEMAFNYYARAGDGTSTERQACLLGAIPQLLDPQTMNSYGERLHRVRRSIDSLTGPEAIMGWLEEGVAKENWVDALLLALWIQHDGECGMEYQFPRRITFEERSVQVRRLLELVKNKVPYIGTYFIGAMIASYPDTTGEYVASLKALLENPSRIPGDADGIYTATVQDEARRLLARLHVRKKIPGARDDVALLLLRTCEGPTAYEALWEASHLILKEEVEVNSARRLEAAADFERIGRAVKKYGPKEFLGFNHRDFFYHAHLLRALVHLEGDFATLDIAPGRNLMAAEAELSLAIQQADSPELRTDGEAILRYRAMSARFPTDAAFPRRESNGAVLAFLRQSTNSAAAQITLGLLSADAQNPEHPADAGAALRQFSAALSVPGCRMADAYDVLRSLLRLSQSHPSLAESIEPLANSYAERARLSKDQRLQLRISLTRATDPVRAAIWTAITQPGGRLQDNLATALAAIGDNPEARAWLAANTLTGEARNSAFEKLDKSATRLLARSLIAYTALTERPSVAQAIAAARDLDSMRLHKAFEAELVLARLGPGWRGGLLDSPHTARWVAPAITRLQAFGSPRYEWPADQIEVENFLFALPDSFWNQPPSRQIARACVEMEKANLRHRISTYLAYEEKFAAPDDAETRAGILLARAYCAAFGLGQPRNLDEAARFHASALSQLPAAAELDPAIRLEVEQALRVIAPENRDLASLAARIRGDAAALAALPPATREQLYAWIIGPDSPKGPLTPSAADRAGNDSLTIWEFTAENTGVRDSIWLLRAFVLNGHLPAYRELVRRADAGESDALCQLVSTLFTCSLANAPLAMKYAEQIPVDHREHFVAAWIQRPGPGDAILDFLRGGWFVKPMVEALSSATSAHLTTAQPFLIDPPQGESWFLRVLREHTATNPDTSELLFQAARIERAAQLPPRETPNPTEAQNLLQQEEDERYEPGISETYLARLRETRDPLALAIALGHEFPVEDDEPSKAQRTAFLSVATRLCALTPERPDPLQAHCLALAHTSLRHLGRYNPAPYRLLVEESKKGHLSAKIELAFLLATQSSVNAPVYYPLLVQALESKRLTETYADLAAAKIAQWRDPATGKANPLLAFLQRHAPAALNDAQPYAIDTHDEYDYAPLFWKDKPPRDQAVLRLLKKHADAGDKAAQALLAEK</sequence>
<feature type="region of interest" description="Disordered" evidence="1">
    <location>
        <begin position="40"/>
        <end position="61"/>
    </location>
</feature>
<evidence type="ECO:0000256" key="2">
    <source>
        <dbReference type="SAM" id="SignalP"/>
    </source>
</evidence>
<feature type="signal peptide" evidence="2">
    <location>
        <begin position="1"/>
        <end position="20"/>
    </location>
</feature>
<organism evidence="3 4">
    <name type="scientific">Oleiharenicola lentus</name>
    <dbReference type="NCBI Taxonomy" id="2508720"/>
    <lineage>
        <taxon>Bacteria</taxon>
        <taxon>Pseudomonadati</taxon>
        <taxon>Verrucomicrobiota</taxon>
        <taxon>Opitutia</taxon>
        <taxon>Opitutales</taxon>
        <taxon>Opitutaceae</taxon>
        <taxon>Oleiharenicola</taxon>
    </lineage>
</organism>
<feature type="compositionally biased region" description="Polar residues" evidence="1">
    <location>
        <begin position="45"/>
        <end position="61"/>
    </location>
</feature>
<feature type="region of interest" description="Disordered" evidence="1">
    <location>
        <begin position="79"/>
        <end position="98"/>
    </location>
</feature>